<organism evidence="1 2">
    <name type="scientific">Collimonas pratensis</name>
    <dbReference type="NCBI Taxonomy" id="279113"/>
    <lineage>
        <taxon>Bacteria</taxon>
        <taxon>Pseudomonadati</taxon>
        <taxon>Pseudomonadota</taxon>
        <taxon>Betaproteobacteria</taxon>
        <taxon>Burkholderiales</taxon>
        <taxon>Oxalobacteraceae</taxon>
        <taxon>Collimonas</taxon>
    </lineage>
</organism>
<evidence type="ECO:0000313" key="2">
    <source>
        <dbReference type="Proteomes" id="UP000074914"/>
    </source>
</evidence>
<name>A0ABN4M3F2_9BURK</name>
<gene>
    <name evidence="1" type="ORF">CPter291_0292</name>
</gene>
<sequence>MSQTAEKELGVGSYIFTIVRRDNGSQSNYDAPNIFRVTEIDNDFVFAEDVLDATINSGEDRPNTGITEAKYRSFKNKIKAEKVVAINEDFDLNYSKGIDTLLEMLKKDPTIKIFHGCNPRRVSVFSKQSLLEDGSLEFFIRDAMPEPTKMHYGYVDLLTSHVDAGKSSLCPKYGDTWWGSLRYSIKQD</sequence>
<keyword evidence="2" id="KW-1185">Reference proteome</keyword>
<protein>
    <submittedName>
        <fullName evidence="1">Uncharacterized protein</fullName>
    </submittedName>
</protein>
<dbReference type="EMBL" id="CP013236">
    <property type="protein sequence ID" value="AMP12588.1"/>
    <property type="molecule type" value="Genomic_DNA"/>
</dbReference>
<accession>A0ABN4M3F2</accession>
<evidence type="ECO:0000313" key="1">
    <source>
        <dbReference type="EMBL" id="AMP12588.1"/>
    </source>
</evidence>
<reference evidence="1 2" key="1">
    <citation type="submission" date="2015-11" db="EMBL/GenBank/DDBJ databases">
        <title>Exploring the genomic traits of fungus-feeding bacterial genus Collimonas.</title>
        <authorList>
            <person name="Song C."/>
            <person name="Schmidt R."/>
            <person name="de Jager V."/>
            <person name="Krzyzanowska D."/>
            <person name="Jongedijk E."/>
            <person name="Cankar K."/>
            <person name="Beekwilder J."/>
            <person name="van Veen A."/>
            <person name="de Boer W."/>
            <person name="van Veen J.A."/>
            <person name="Garbeva P."/>
        </authorList>
    </citation>
    <scope>NUCLEOTIDE SEQUENCE [LARGE SCALE GENOMIC DNA]</scope>
    <source>
        <strain evidence="1 2">Ter291</strain>
    </source>
</reference>
<proteinExistence type="predicted"/>
<dbReference type="Proteomes" id="UP000074914">
    <property type="component" value="Chromosome"/>
</dbReference>